<evidence type="ECO:0000313" key="8">
    <source>
        <dbReference type="Proteomes" id="UP000316095"/>
    </source>
</evidence>
<sequence length="337" mass="36480">MITPTLIALLIAGLATGLIWVCCSRLEVLSEQLSVHYDLPDVVRGGVVTAIASSFPELSSVVISTAWHGEFELGVAAIIGSAIFNILVIPGVCTLASRKLEADRDIVFKEMLFYLLAIAVFSLTLACGVVFQPSEEASHSGYVSRSLALIPLFTYLFYLYIQWQDSQDSSPEKPTTEPANIKRDWGLLAVCLIFLALGVELLVRSAIRLGEIFETPSFLWGLTIIAAGSSLPDLFISLKTSREGEDTTSLANVLGSNTFDLLVAVPIGVLIAGASLFNFGRSAPLLGCLAGSTLLVFVLMRNQMNLRRRDALIMLGAYGMFVGWLILESIGMINLLR</sequence>
<dbReference type="GO" id="GO:0006874">
    <property type="term" value="P:intracellular calcium ion homeostasis"/>
    <property type="evidence" value="ECO:0007669"/>
    <property type="project" value="TreeGrafter"/>
</dbReference>
<evidence type="ECO:0000256" key="2">
    <source>
        <dbReference type="ARBA" id="ARBA00022692"/>
    </source>
</evidence>
<organism evidence="7 8">
    <name type="scientific">Rubinisphaera italica</name>
    <dbReference type="NCBI Taxonomy" id="2527969"/>
    <lineage>
        <taxon>Bacteria</taxon>
        <taxon>Pseudomonadati</taxon>
        <taxon>Planctomycetota</taxon>
        <taxon>Planctomycetia</taxon>
        <taxon>Planctomycetales</taxon>
        <taxon>Planctomycetaceae</taxon>
        <taxon>Rubinisphaera</taxon>
    </lineage>
</organism>
<dbReference type="GO" id="GO:0005262">
    <property type="term" value="F:calcium channel activity"/>
    <property type="evidence" value="ECO:0007669"/>
    <property type="project" value="TreeGrafter"/>
</dbReference>
<keyword evidence="2 5" id="KW-0812">Transmembrane</keyword>
<comment type="subcellular location">
    <subcellularLocation>
        <location evidence="1">Membrane</location>
        <topology evidence="1">Multi-pass membrane protein</topology>
    </subcellularLocation>
</comment>
<feature type="transmembrane region" description="Helical" evidence="5">
    <location>
        <begin position="219"/>
        <end position="238"/>
    </location>
</feature>
<feature type="transmembrane region" description="Helical" evidence="5">
    <location>
        <begin position="283"/>
        <end position="300"/>
    </location>
</feature>
<dbReference type="Pfam" id="PF01699">
    <property type="entry name" value="Na_Ca_ex"/>
    <property type="match status" value="2"/>
</dbReference>
<gene>
    <name evidence="7" type="primary">yrbG_1</name>
    <name evidence="7" type="ORF">Pan54_00270</name>
</gene>
<dbReference type="Proteomes" id="UP000316095">
    <property type="component" value="Unassembled WGS sequence"/>
</dbReference>
<dbReference type="AlphaFoldDB" id="A0A5C5X8I9"/>
<dbReference type="EMBL" id="SJPG01000001">
    <property type="protein sequence ID" value="TWT59326.1"/>
    <property type="molecule type" value="Genomic_DNA"/>
</dbReference>
<dbReference type="InterPro" id="IPR044880">
    <property type="entry name" value="NCX_ion-bd_dom_sf"/>
</dbReference>
<name>A0A5C5X8I9_9PLAN</name>
<dbReference type="PANTHER" id="PTHR10846">
    <property type="entry name" value="SODIUM/POTASSIUM/CALCIUM EXCHANGER"/>
    <property type="match status" value="1"/>
</dbReference>
<dbReference type="RefSeq" id="WP_207310001.1">
    <property type="nucleotide sequence ID" value="NZ_SJPG01000001.1"/>
</dbReference>
<dbReference type="InterPro" id="IPR004837">
    <property type="entry name" value="NaCa_Exmemb"/>
</dbReference>
<keyword evidence="4 5" id="KW-0472">Membrane</keyword>
<feature type="transmembrane region" description="Helical" evidence="5">
    <location>
        <begin position="6"/>
        <end position="26"/>
    </location>
</feature>
<protein>
    <submittedName>
        <fullName evidence="7">Inner membrane protein YrbG</fullName>
    </submittedName>
</protein>
<feature type="transmembrane region" description="Helical" evidence="5">
    <location>
        <begin position="259"/>
        <end position="277"/>
    </location>
</feature>
<evidence type="ECO:0000256" key="3">
    <source>
        <dbReference type="ARBA" id="ARBA00022989"/>
    </source>
</evidence>
<dbReference type="PANTHER" id="PTHR10846:SF8">
    <property type="entry name" value="INNER MEMBRANE PROTEIN YRBG"/>
    <property type="match status" value="1"/>
</dbReference>
<evidence type="ECO:0000313" key="7">
    <source>
        <dbReference type="EMBL" id="TWT59326.1"/>
    </source>
</evidence>
<keyword evidence="8" id="KW-1185">Reference proteome</keyword>
<feature type="domain" description="Sodium/calcium exchanger membrane region" evidence="6">
    <location>
        <begin position="185"/>
        <end position="326"/>
    </location>
</feature>
<feature type="transmembrane region" description="Helical" evidence="5">
    <location>
        <begin position="184"/>
        <end position="207"/>
    </location>
</feature>
<evidence type="ECO:0000256" key="5">
    <source>
        <dbReference type="SAM" id="Phobius"/>
    </source>
</evidence>
<feature type="domain" description="Sodium/calcium exchanger membrane region" evidence="6">
    <location>
        <begin position="9"/>
        <end position="163"/>
    </location>
</feature>
<dbReference type="Gene3D" id="1.20.1420.30">
    <property type="entry name" value="NCX, central ion-binding region"/>
    <property type="match status" value="1"/>
</dbReference>
<keyword evidence="3 5" id="KW-1133">Transmembrane helix</keyword>
<proteinExistence type="predicted"/>
<feature type="transmembrane region" description="Helical" evidence="5">
    <location>
        <begin position="73"/>
        <end position="92"/>
    </location>
</feature>
<dbReference type="InterPro" id="IPR004481">
    <property type="entry name" value="K/Na/Ca-exchanger"/>
</dbReference>
<dbReference type="GO" id="GO:0008273">
    <property type="term" value="F:calcium, potassium:sodium antiporter activity"/>
    <property type="evidence" value="ECO:0007669"/>
    <property type="project" value="TreeGrafter"/>
</dbReference>
<feature type="transmembrane region" description="Helical" evidence="5">
    <location>
        <begin position="312"/>
        <end position="336"/>
    </location>
</feature>
<dbReference type="GO" id="GO:0005886">
    <property type="term" value="C:plasma membrane"/>
    <property type="evidence" value="ECO:0007669"/>
    <property type="project" value="TreeGrafter"/>
</dbReference>
<feature type="transmembrane region" description="Helical" evidence="5">
    <location>
        <begin position="143"/>
        <end position="163"/>
    </location>
</feature>
<evidence type="ECO:0000259" key="6">
    <source>
        <dbReference type="Pfam" id="PF01699"/>
    </source>
</evidence>
<comment type="caution">
    <text evidence="7">The sequence shown here is derived from an EMBL/GenBank/DDBJ whole genome shotgun (WGS) entry which is preliminary data.</text>
</comment>
<evidence type="ECO:0000256" key="1">
    <source>
        <dbReference type="ARBA" id="ARBA00004141"/>
    </source>
</evidence>
<feature type="transmembrane region" description="Helical" evidence="5">
    <location>
        <begin position="112"/>
        <end position="131"/>
    </location>
</feature>
<reference evidence="7 8" key="1">
    <citation type="submission" date="2019-02" db="EMBL/GenBank/DDBJ databases">
        <title>Deep-cultivation of Planctomycetes and their phenomic and genomic characterization uncovers novel biology.</title>
        <authorList>
            <person name="Wiegand S."/>
            <person name="Jogler M."/>
            <person name="Boedeker C."/>
            <person name="Pinto D."/>
            <person name="Vollmers J."/>
            <person name="Rivas-Marin E."/>
            <person name="Kohn T."/>
            <person name="Peeters S.H."/>
            <person name="Heuer A."/>
            <person name="Rast P."/>
            <person name="Oberbeckmann S."/>
            <person name="Bunk B."/>
            <person name="Jeske O."/>
            <person name="Meyerdierks A."/>
            <person name="Storesund J.E."/>
            <person name="Kallscheuer N."/>
            <person name="Luecker S."/>
            <person name="Lage O.M."/>
            <person name="Pohl T."/>
            <person name="Merkel B.J."/>
            <person name="Hornburger P."/>
            <person name="Mueller R.-W."/>
            <person name="Bruemmer F."/>
            <person name="Labrenz M."/>
            <person name="Spormann A.M."/>
            <person name="Op Den Camp H."/>
            <person name="Overmann J."/>
            <person name="Amann R."/>
            <person name="Jetten M.S.M."/>
            <person name="Mascher T."/>
            <person name="Medema M.H."/>
            <person name="Devos D.P."/>
            <person name="Kaster A.-K."/>
            <person name="Ovreas L."/>
            <person name="Rohde M."/>
            <person name="Galperin M.Y."/>
            <person name="Jogler C."/>
        </authorList>
    </citation>
    <scope>NUCLEOTIDE SEQUENCE [LARGE SCALE GENOMIC DNA]</scope>
    <source>
        <strain evidence="7 8">Pan54</strain>
    </source>
</reference>
<evidence type="ECO:0000256" key="4">
    <source>
        <dbReference type="ARBA" id="ARBA00023136"/>
    </source>
</evidence>
<accession>A0A5C5X8I9</accession>